<gene>
    <name evidence="9" type="ORF">DI270_029525</name>
</gene>
<protein>
    <submittedName>
        <fullName evidence="9">MFS transporter</fullName>
    </submittedName>
</protein>
<feature type="transmembrane region" description="Helical" evidence="7">
    <location>
        <begin position="179"/>
        <end position="199"/>
    </location>
</feature>
<feature type="transmembrane region" description="Helical" evidence="7">
    <location>
        <begin position="440"/>
        <end position="464"/>
    </location>
</feature>
<dbReference type="InterPro" id="IPR011701">
    <property type="entry name" value="MFS"/>
</dbReference>
<organism evidence="9 10">
    <name type="scientific">Microbispora triticiradicis</name>
    <dbReference type="NCBI Taxonomy" id="2200763"/>
    <lineage>
        <taxon>Bacteria</taxon>
        <taxon>Bacillati</taxon>
        <taxon>Actinomycetota</taxon>
        <taxon>Actinomycetes</taxon>
        <taxon>Streptosporangiales</taxon>
        <taxon>Streptosporangiaceae</taxon>
        <taxon>Microbispora</taxon>
    </lineage>
</organism>
<dbReference type="RefSeq" id="WP_117409462.1">
    <property type="nucleotide sequence ID" value="NZ_QFZU02000171.1"/>
</dbReference>
<evidence type="ECO:0000313" key="9">
    <source>
        <dbReference type="EMBL" id="RGA01444.1"/>
    </source>
</evidence>
<keyword evidence="2" id="KW-0813">Transport</keyword>
<feature type="transmembrane region" description="Helical" evidence="7">
    <location>
        <begin position="91"/>
        <end position="108"/>
    </location>
</feature>
<evidence type="ECO:0000259" key="8">
    <source>
        <dbReference type="PROSITE" id="PS50850"/>
    </source>
</evidence>
<dbReference type="SUPFAM" id="SSF103473">
    <property type="entry name" value="MFS general substrate transporter"/>
    <property type="match status" value="2"/>
</dbReference>
<name>A0ABX9LC12_9ACTN</name>
<evidence type="ECO:0000256" key="5">
    <source>
        <dbReference type="ARBA" id="ARBA00022989"/>
    </source>
</evidence>
<evidence type="ECO:0000313" key="10">
    <source>
        <dbReference type="Proteomes" id="UP000262538"/>
    </source>
</evidence>
<dbReference type="Gene3D" id="1.20.1250.20">
    <property type="entry name" value="MFS general substrate transporter like domains"/>
    <property type="match status" value="1"/>
</dbReference>
<feature type="transmembrane region" description="Helical" evidence="7">
    <location>
        <begin position="120"/>
        <end position="140"/>
    </location>
</feature>
<dbReference type="PANTHER" id="PTHR42718">
    <property type="entry name" value="MAJOR FACILITATOR SUPERFAMILY MULTIDRUG TRANSPORTER MFSC"/>
    <property type="match status" value="1"/>
</dbReference>
<evidence type="ECO:0000256" key="4">
    <source>
        <dbReference type="ARBA" id="ARBA00022692"/>
    </source>
</evidence>
<sequence>MATETTPESVSGTPRDVPDRGWALALAAIVGAEFMLQLDGTIVNVALPTLQSDLHLTVAGGSWVPNGFFLAFGGLLLFAGRLGDVLGHRRVFLAGIGLVVVASLIAGLAPNLEVLLAGRILQGAGAAICGPTGLALLAIVFQGERQQRAFGLYSTVTGLGASAGMVLGGLLTWVGDWRWSLLVNVPIGLVLAVVAARALGLRDETRRSRSLGLPSALLSTATLTTAVYGLVHAAEKGWGDRWTLAALGAAVVLAVILLLVDRRSAEPLLPLAVLTGRERAGAFLNLVLLAAVLTSFLIYLVQYLQGVLHLDALRSGLAILPFGLALLVSTQILTSYIAKIGLKTRAVAGLVVVLAGVAWLTRLDGGSTYLTGVLPALIVMGLGVGVAIIPFNMIVLTTAPPEYAGVTAGVLQTALTIGGSLGLAAMLIPLTQGSGGLAETISSVFVWAAAALVIALLVALVFWYRPGARRATSAA</sequence>
<evidence type="ECO:0000256" key="2">
    <source>
        <dbReference type="ARBA" id="ARBA00022448"/>
    </source>
</evidence>
<dbReference type="InterPro" id="IPR036259">
    <property type="entry name" value="MFS_trans_sf"/>
</dbReference>
<feature type="transmembrane region" description="Helical" evidence="7">
    <location>
        <begin position="346"/>
        <end position="363"/>
    </location>
</feature>
<dbReference type="Pfam" id="PF07690">
    <property type="entry name" value="MFS_1"/>
    <property type="match status" value="1"/>
</dbReference>
<comment type="caution">
    <text evidence="9">The sequence shown here is derived from an EMBL/GenBank/DDBJ whole genome shotgun (WGS) entry which is preliminary data.</text>
</comment>
<accession>A0ABX9LC12</accession>
<feature type="transmembrane region" description="Helical" evidence="7">
    <location>
        <begin position="58"/>
        <end position="79"/>
    </location>
</feature>
<feature type="transmembrane region" description="Helical" evidence="7">
    <location>
        <begin position="211"/>
        <end position="230"/>
    </location>
</feature>
<feature type="transmembrane region" description="Helical" evidence="7">
    <location>
        <begin position="369"/>
        <end position="391"/>
    </location>
</feature>
<feature type="transmembrane region" description="Helical" evidence="7">
    <location>
        <begin position="21"/>
        <end position="38"/>
    </location>
</feature>
<dbReference type="PROSITE" id="PS50850">
    <property type="entry name" value="MFS"/>
    <property type="match status" value="1"/>
</dbReference>
<keyword evidence="4 7" id="KW-0812">Transmembrane</keyword>
<keyword evidence="6 7" id="KW-0472">Membrane</keyword>
<dbReference type="CDD" id="cd17321">
    <property type="entry name" value="MFS_MMR_MDR_like"/>
    <property type="match status" value="1"/>
</dbReference>
<feature type="domain" description="Major facilitator superfamily (MFS) profile" evidence="8">
    <location>
        <begin position="25"/>
        <end position="467"/>
    </location>
</feature>
<feature type="transmembrane region" description="Helical" evidence="7">
    <location>
        <begin position="281"/>
        <end position="301"/>
    </location>
</feature>
<feature type="transmembrane region" description="Helical" evidence="7">
    <location>
        <begin position="403"/>
        <end position="428"/>
    </location>
</feature>
<evidence type="ECO:0000256" key="3">
    <source>
        <dbReference type="ARBA" id="ARBA00022475"/>
    </source>
</evidence>
<comment type="subcellular location">
    <subcellularLocation>
        <location evidence="1">Cell membrane</location>
        <topology evidence="1">Multi-pass membrane protein</topology>
    </subcellularLocation>
</comment>
<dbReference type="PANTHER" id="PTHR42718:SF46">
    <property type="entry name" value="BLR6921 PROTEIN"/>
    <property type="match status" value="1"/>
</dbReference>
<keyword evidence="3" id="KW-1003">Cell membrane</keyword>
<dbReference type="Proteomes" id="UP000262538">
    <property type="component" value="Unassembled WGS sequence"/>
</dbReference>
<feature type="transmembrane region" description="Helical" evidence="7">
    <location>
        <begin position="152"/>
        <end position="173"/>
    </location>
</feature>
<dbReference type="InterPro" id="IPR020846">
    <property type="entry name" value="MFS_dom"/>
</dbReference>
<keyword evidence="5 7" id="KW-1133">Transmembrane helix</keyword>
<reference evidence="9 10" key="1">
    <citation type="submission" date="2018-08" db="EMBL/GenBank/DDBJ databases">
        <title>Microbispora. triticiradicis sp. nov., a novel actinomycete isolated from the root of wheat (Triticum aestivum L.)).</title>
        <authorList>
            <person name="Han C."/>
        </authorList>
    </citation>
    <scope>NUCLEOTIDE SEQUENCE [LARGE SCALE GENOMIC DNA]</scope>
    <source>
        <strain evidence="9 10">NEAU-HRDPA2-9</strain>
    </source>
</reference>
<evidence type="ECO:0000256" key="1">
    <source>
        <dbReference type="ARBA" id="ARBA00004651"/>
    </source>
</evidence>
<evidence type="ECO:0000256" key="7">
    <source>
        <dbReference type="SAM" id="Phobius"/>
    </source>
</evidence>
<dbReference type="EMBL" id="QFZU02000171">
    <property type="protein sequence ID" value="RGA01444.1"/>
    <property type="molecule type" value="Genomic_DNA"/>
</dbReference>
<feature type="transmembrane region" description="Helical" evidence="7">
    <location>
        <begin position="242"/>
        <end position="260"/>
    </location>
</feature>
<proteinExistence type="predicted"/>
<dbReference type="Gene3D" id="1.20.1720.10">
    <property type="entry name" value="Multidrug resistance protein D"/>
    <property type="match status" value="1"/>
</dbReference>
<evidence type="ECO:0000256" key="6">
    <source>
        <dbReference type="ARBA" id="ARBA00023136"/>
    </source>
</evidence>
<keyword evidence="10" id="KW-1185">Reference proteome</keyword>
<feature type="transmembrane region" description="Helical" evidence="7">
    <location>
        <begin position="313"/>
        <end position="334"/>
    </location>
</feature>
<dbReference type="PRINTS" id="PR01036">
    <property type="entry name" value="TCRTETB"/>
</dbReference>